<evidence type="ECO:0000259" key="10">
    <source>
        <dbReference type="Pfam" id="PF02803"/>
    </source>
</evidence>
<dbReference type="Proteomes" id="UP000268084">
    <property type="component" value="Chromosome"/>
</dbReference>
<dbReference type="Pfam" id="PF02803">
    <property type="entry name" value="Thiolase_C"/>
    <property type="match status" value="1"/>
</dbReference>
<dbReference type="InterPro" id="IPR020617">
    <property type="entry name" value="Thiolase_C"/>
</dbReference>
<dbReference type="Gene3D" id="3.40.47.10">
    <property type="match status" value="2"/>
</dbReference>
<evidence type="ECO:0000256" key="2">
    <source>
        <dbReference type="ARBA" id="ARBA00012705"/>
    </source>
</evidence>
<dbReference type="OrthoDB" id="4440515at2"/>
<comment type="similarity">
    <text evidence="1 8">Belongs to the thiolase-like superfamily. Thiolase family.</text>
</comment>
<dbReference type="PANTHER" id="PTHR18919">
    <property type="entry name" value="ACETYL-COA C-ACYLTRANSFERASE"/>
    <property type="match status" value="1"/>
</dbReference>
<protein>
    <recommendedName>
        <fullName evidence="6">Probable acetyl-CoA acetyltransferase</fullName>
        <ecNumber evidence="2">2.3.1.9</ecNumber>
    </recommendedName>
    <alternativeName>
        <fullName evidence="5">Acetoacetyl-CoA thiolase</fullName>
    </alternativeName>
</protein>
<dbReference type="PROSITE" id="PS00099">
    <property type="entry name" value="THIOLASE_3"/>
    <property type="match status" value="1"/>
</dbReference>
<dbReference type="InterPro" id="IPR020610">
    <property type="entry name" value="Thiolase_AS"/>
</dbReference>
<reference evidence="11 12" key="1">
    <citation type="submission" date="2018-11" db="EMBL/GenBank/DDBJ databases">
        <authorList>
            <person name="Da X."/>
        </authorList>
    </citation>
    <scope>NUCLEOTIDE SEQUENCE [LARGE SCALE GENOMIC DNA]</scope>
    <source>
        <strain evidence="11 12">S14-144</strain>
    </source>
</reference>
<evidence type="ECO:0000256" key="8">
    <source>
        <dbReference type="RuleBase" id="RU003557"/>
    </source>
</evidence>
<dbReference type="Pfam" id="PF00108">
    <property type="entry name" value="Thiolase_N"/>
    <property type="match status" value="1"/>
</dbReference>
<feature type="active site" description="Proton acceptor" evidence="7">
    <location>
        <position position="350"/>
    </location>
</feature>
<feature type="domain" description="Thiolase N-terminal" evidence="9">
    <location>
        <begin position="5"/>
        <end position="263"/>
    </location>
</feature>
<dbReference type="NCBIfam" id="TIGR01930">
    <property type="entry name" value="AcCoA-C-Actrans"/>
    <property type="match status" value="1"/>
</dbReference>
<dbReference type="SUPFAM" id="SSF53901">
    <property type="entry name" value="Thiolase-like"/>
    <property type="match status" value="2"/>
</dbReference>
<keyword evidence="3 8" id="KW-0808">Transferase</keyword>
<dbReference type="CDD" id="cd00751">
    <property type="entry name" value="thiolase"/>
    <property type="match status" value="1"/>
</dbReference>
<keyword evidence="4 8" id="KW-0012">Acyltransferase</keyword>
<evidence type="ECO:0000256" key="1">
    <source>
        <dbReference type="ARBA" id="ARBA00010982"/>
    </source>
</evidence>
<dbReference type="KEGG" id="nak:EH165_06455"/>
<dbReference type="InterPro" id="IPR016039">
    <property type="entry name" value="Thiolase-like"/>
</dbReference>
<dbReference type="RefSeq" id="WP_124798625.1">
    <property type="nucleotide sequence ID" value="NZ_CP034170.1"/>
</dbReference>
<feature type="domain" description="Thiolase C-terminal" evidence="10">
    <location>
        <begin position="272"/>
        <end position="392"/>
    </location>
</feature>
<evidence type="ECO:0000313" key="11">
    <source>
        <dbReference type="EMBL" id="AZI57844.1"/>
    </source>
</evidence>
<dbReference type="PIRSF" id="PIRSF000429">
    <property type="entry name" value="Ac-CoA_Ac_transf"/>
    <property type="match status" value="1"/>
</dbReference>
<dbReference type="PROSITE" id="PS00098">
    <property type="entry name" value="THIOLASE_1"/>
    <property type="match status" value="1"/>
</dbReference>
<gene>
    <name evidence="11" type="ORF">EH165_06455</name>
</gene>
<feature type="active site" description="Proton acceptor" evidence="7">
    <location>
        <position position="380"/>
    </location>
</feature>
<feature type="active site" description="Acyl-thioester intermediate" evidence="7">
    <location>
        <position position="88"/>
    </location>
</feature>
<dbReference type="PROSITE" id="PS00737">
    <property type="entry name" value="THIOLASE_2"/>
    <property type="match status" value="1"/>
</dbReference>
<reference evidence="11 12" key="2">
    <citation type="submission" date="2018-12" db="EMBL/GenBank/DDBJ databases">
        <title>Nakamurella antarcticus sp. nov., isolated from Antarctica South Shetland Islands soil.</title>
        <authorList>
            <person name="Peng F."/>
        </authorList>
    </citation>
    <scope>NUCLEOTIDE SEQUENCE [LARGE SCALE GENOMIC DNA]</scope>
    <source>
        <strain evidence="11 12">S14-144</strain>
    </source>
</reference>
<evidence type="ECO:0000256" key="3">
    <source>
        <dbReference type="ARBA" id="ARBA00022679"/>
    </source>
</evidence>
<sequence length="396" mass="40059">MGSTVIVAGARTPFGKMSGSLGTVRSTDLGGAAIAGALRRAGVPASSVEYVIMGQVLSAGVGQIPARQAAFAGGISLDVPALTINKVCLSGLDAIALADQLIRAGEFTTVVAGGMESMTLAPHLLPHSRAGFKYGNVTMTDHMAYDGLWDIFTNQAMGALTEAANTEDRGVISRPEQDAFAARSHQRAARAVAAGIFASEIEPVEVPGRRGPVTVAADEGIRAETTVEVLAGLRPAFRADGTITAGSSSPISDGAAAVVVMDKDLAERRGLAWIAEIGAHGVVAGPDSTLQMQPANAIRRACEKQGIDPSALDLIEINEAFAAVGIVSARALGVSEDIVNVNGGAIALGHPIGASGARLVLHLALELGRRGGGIGAAALCGGGGQGDALIVSVPRR</sequence>
<evidence type="ECO:0000256" key="4">
    <source>
        <dbReference type="ARBA" id="ARBA00023315"/>
    </source>
</evidence>
<dbReference type="GO" id="GO:0003985">
    <property type="term" value="F:acetyl-CoA C-acetyltransferase activity"/>
    <property type="evidence" value="ECO:0007669"/>
    <property type="project" value="UniProtKB-EC"/>
</dbReference>
<dbReference type="EC" id="2.3.1.9" evidence="2"/>
<organism evidence="11 12">
    <name type="scientific">Nakamurella antarctica</name>
    <dbReference type="NCBI Taxonomy" id="1902245"/>
    <lineage>
        <taxon>Bacteria</taxon>
        <taxon>Bacillati</taxon>
        <taxon>Actinomycetota</taxon>
        <taxon>Actinomycetes</taxon>
        <taxon>Nakamurellales</taxon>
        <taxon>Nakamurellaceae</taxon>
        <taxon>Nakamurella</taxon>
    </lineage>
</organism>
<dbReference type="InterPro" id="IPR002155">
    <property type="entry name" value="Thiolase"/>
</dbReference>
<accession>A0A3G8ZTQ2</accession>
<keyword evidence="12" id="KW-1185">Reference proteome</keyword>
<dbReference type="InterPro" id="IPR020616">
    <property type="entry name" value="Thiolase_N"/>
</dbReference>
<evidence type="ECO:0000256" key="5">
    <source>
        <dbReference type="ARBA" id="ARBA00030755"/>
    </source>
</evidence>
<evidence type="ECO:0000256" key="7">
    <source>
        <dbReference type="PIRSR" id="PIRSR000429-1"/>
    </source>
</evidence>
<dbReference type="InterPro" id="IPR020613">
    <property type="entry name" value="Thiolase_CS"/>
</dbReference>
<dbReference type="InterPro" id="IPR020615">
    <property type="entry name" value="Thiolase_acyl_enz_int_AS"/>
</dbReference>
<evidence type="ECO:0000259" key="9">
    <source>
        <dbReference type="Pfam" id="PF00108"/>
    </source>
</evidence>
<dbReference type="PANTHER" id="PTHR18919:SF107">
    <property type="entry name" value="ACETYL-COA ACETYLTRANSFERASE, CYTOSOLIC"/>
    <property type="match status" value="1"/>
</dbReference>
<name>A0A3G8ZTQ2_9ACTN</name>
<dbReference type="EMBL" id="CP034170">
    <property type="protein sequence ID" value="AZI57844.1"/>
    <property type="molecule type" value="Genomic_DNA"/>
</dbReference>
<evidence type="ECO:0000313" key="12">
    <source>
        <dbReference type="Proteomes" id="UP000268084"/>
    </source>
</evidence>
<evidence type="ECO:0000256" key="6">
    <source>
        <dbReference type="ARBA" id="ARBA00040529"/>
    </source>
</evidence>
<dbReference type="AlphaFoldDB" id="A0A3G8ZTQ2"/>
<proteinExistence type="inferred from homology"/>